<accession>A0AAD9SBR2</accession>
<proteinExistence type="predicted"/>
<feature type="transmembrane region" description="Helical" evidence="2">
    <location>
        <begin position="39"/>
        <end position="56"/>
    </location>
</feature>
<evidence type="ECO:0000313" key="3">
    <source>
        <dbReference type="EMBL" id="KAK2604799.1"/>
    </source>
</evidence>
<evidence type="ECO:0000256" key="1">
    <source>
        <dbReference type="SAM" id="MobiDB-lite"/>
    </source>
</evidence>
<sequence length="135" mass="12250">MSSGGLQDCGRSTQITYNCHFNKTSTVTRRGSPSILSKMKFLYMITLVAGVSAIAIEPRHHQGKGKGGKGKAGGAAAGGAAAGGGLAALLGGAAGAGAGAGAAGGAAGGDAAAQGGNAGGAGGLAALLGGAAGAN</sequence>
<gene>
    <name evidence="3" type="ORF">N8I77_007699</name>
</gene>
<name>A0AAD9SBR2_PHOAM</name>
<feature type="compositionally biased region" description="Gly residues" evidence="1">
    <location>
        <begin position="70"/>
        <end position="80"/>
    </location>
</feature>
<keyword evidence="4" id="KW-1185">Reference proteome</keyword>
<reference evidence="3" key="1">
    <citation type="submission" date="2023-06" db="EMBL/GenBank/DDBJ databases">
        <authorList>
            <person name="Noh H."/>
        </authorList>
    </citation>
    <scope>NUCLEOTIDE SEQUENCE</scope>
    <source>
        <strain evidence="3">DUCC20226</strain>
    </source>
</reference>
<evidence type="ECO:0000256" key="2">
    <source>
        <dbReference type="SAM" id="Phobius"/>
    </source>
</evidence>
<keyword evidence="2" id="KW-0472">Membrane</keyword>
<organism evidence="3 4">
    <name type="scientific">Phomopsis amygdali</name>
    <name type="common">Fusicoccum amygdali</name>
    <dbReference type="NCBI Taxonomy" id="1214568"/>
    <lineage>
        <taxon>Eukaryota</taxon>
        <taxon>Fungi</taxon>
        <taxon>Dikarya</taxon>
        <taxon>Ascomycota</taxon>
        <taxon>Pezizomycotina</taxon>
        <taxon>Sordariomycetes</taxon>
        <taxon>Sordariomycetidae</taxon>
        <taxon>Diaporthales</taxon>
        <taxon>Diaporthaceae</taxon>
        <taxon>Diaporthe</taxon>
    </lineage>
</organism>
<dbReference type="AlphaFoldDB" id="A0AAD9SBR2"/>
<dbReference type="Proteomes" id="UP001265746">
    <property type="component" value="Unassembled WGS sequence"/>
</dbReference>
<keyword evidence="2" id="KW-0812">Transmembrane</keyword>
<comment type="caution">
    <text evidence="3">The sequence shown here is derived from an EMBL/GenBank/DDBJ whole genome shotgun (WGS) entry which is preliminary data.</text>
</comment>
<feature type="region of interest" description="Disordered" evidence="1">
    <location>
        <begin position="60"/>
        <end position="80"/>
    </location>
</feature>
<protein>
    <submittedName>
        <fullName evidence="3">Uncharacterized protein</fullName>
    </submittedName>
</protein>
<dbReference type="EMBL" id="JAUJFL010000004">
    <property type="protein sequence ID" value="KAK2604799.1"/>
    <property type="molecule type" value="Genomic_DNA"/>
</dbReference>
<evidence type="ECO:0000313" key="4">
    <source>
        <dbReference type="Proteomes" id="UP001265746"/>
    </source>
</evidence>
<keyword evidence="2" id="KW-1133">Transmembrane helix</keyword>